<dbReference type="InterPro" id="IPR011805">
    <property type="entry name" value="RNase_R"/>
</dbReference>
<dbReference type="Proteomes" id="UP000501534">
    <property type="component" value="Chromosome"/>
</dbReference>
<reference evidence="11 12" key="1">
    <citation type="submission" date="2020-04" db="EMBL/GenBank/DDBJ databases">
        <title>Usitatibacter rugosus gen. nov., sp. nov. and Usitatibacter palustris sp. nov., novel members of Usitatibacteraceae fam. nov. within the order Nitrosomonadales isolated from soil.</title>
        <authorList>
            <person name="Huber K.J."/>
            <person name="Neumann-Schaal M."/>
            <person name="Geppert A."/>
            <person name="Luckner M."/>
            <person name="Wanner G."/>
            <person name="Overmann J."/>
        </authorList>
    </citation>
    <scope>NUCLEOTIDE SEQUENCE [LARGE SCALE GENOMIC DNA]</scope>
    <source>
        <strain evidence="11 12">0125_3</strain>
    </source>
</reference>
<dbReference type="GO" id="GO:0005829">
    <property type="term" value="C:cytosol"/>
    <property type="evidence" value="ECO:0007669"/>
    <property type="project" value="UniProtKB-ARBA"/>
</dbReference>
<dbReference type="InterPro" id="IPR004476">
    <property type="entry name" value="RNase_II/RNase_R"/>
</dbReference>
<evidence type="ECO:0000313" key="12">
    <source>
        <dbReference type="Proteomes" id="UP000501534"/>
    </source>
</evidence>
<dbReference type="PANTHER" id="PTHR23355:SF9">
    <property type="entry name" value="DIS3-LIKE EXONUCLEASE 2"/>
    <property type="match status" value="1"/>
</dbReference>
<dbReference type="InterPro" id="IPR003029">
    <property type="entry name" value="S1_domain"/>
</dbReference>
<dbReference type="Pfam" id="PF00575">
    <property type="entry name" value="S1"/>
    <property type="match status" value="1"/>
</dbReference>
<dbReference type="InterPro" id="IPR011129">
    <property type="entry name" value="CSD"/>
</dbReference>
<keyword evidence="5 8" id="KW-0378">Hydrolase</keyword>
<feature type="compositionally biased region" description="Basic and acidic residues" evidence="9">
    <location>
        <begin position="721"/>
        <end position="733"/>
    </location>
</feature>
<evidence type="ECO:0000313" key="11">
    <source>
        <dbReference type="EMBL" id="QJR11734.1"/>
    </source>
</evidence>
<comment type="catalytic activity">
    <reaction evidence="1 8">
        <text>Exonucleolytic cleavage in the 3'- to 5'-direction to yield nucleoside 5'-phosphates.</text>
        <dbReference type="EC" id="3.1.13.1"/>
    </reaction>
</comment>
<dbReference type="Pfam" id="PF00773">
    <property type="entry name" value="RNB"/>
    <property type="match status" value="1"/>
</dbReference>
<dbReference type="KEGG" id="uru:DSM104443_02816"/>
<dbReference type="NCBIfam" id="TIGR00358">
    <property type="entry name" value="3_prime_RNase"/>
    <property type="match status" value="1"/>
</dbReference>
<evidence type="ECO:0000256" key="7">
    <source>
        <dbReference type="ARBA" id="ARBA00022884"/>
    </source>
</evidence>
<dbReference type="EMBL" id="CP053069">
    <property type="protein sequence ID" value="QJR11734.1"/>
    <property type="molecule type" value="Genomic_DNA"/>
</dbReference>
<feature type="region of interest" description="Disordered" evidence="9">
    <location>
        <begin position="717"/>
        <end position="743"/>
    </location>
</feature>
<dbReference type="Pfam" id="PF08206">
    <property type="entry name" value="OB_RNB"/>
    <property type="match status" value="1"/>
</dbReference>
<evidence type="ECO:0000256" key="8">
    <source>
        <dbReference type="HAMAP-Rule" id="MF_01895"/>
    </source>
</evidence>
<dbReference type="InterPro" id="IPR050180">
    <property type="entry name" value="RNR_Ribonuclease"/>
</dbReference>
<dbReference type="SMART" id="SM00955">
    <property type="entry name" value="RNB"/>
    <property type="match status" value="1"/>
</dbReference>
<keyword evidence="3 8" id="KW-0963">Cytoplasm</keyword>
<dbReference type="Pfam" id="PF17876">
    <property type="entry name" value="CSD2"/>
    <property type="match status" value="1"/>
</dbReference>
<dbReference type="InterPro" id="IPR001900">
    <property type="entry name" value="RNase_II/R"/>
</dbReference>
<keyword evidence="6 8" id="KW-0269">Exonuclease</keyword>
<evidence type="ECO:0000256" key="9">
    <source>
        <dbReference type="SAM" id="MobiDB-lite"/>
    </source>
</evidence>
<organism evidence="11 12">
    <name type="scientific">Usitatibacter rugosus</name>
    <dbReference type="NCBI Taxonomy" id="2732067"/>
    <lineage>
        <taxon>Bacteria</taxon>
        <taxon>Pseudomonadati</taxon>
        <taxon>Pseudomonadota</taxon>
        <taxon>Betaproteobacteria</taxon>
        <taxon>Nitrosomonadales</taxon>
        <taxon>Usitatibacteraceae</taxon>
        <taxon>Usitatibacter</taxon>
    </lineage>
</organism>
<dbReference type="Gene3D" id="2.40.50.140">
    <property type="entry name" value="Nucleic acid-binding proteins"/>
    <property type="match status" value="2"/>
</dbReference>
<gene>
    <name evidence="8 11" type="primary">rnr</name>
    <name evidence="11" type="ORF">DSM104443_02816</name>
</gene>
<dbReference type="SMART" id="SM00357">
    <property type="entry name" value="CSP"/>
    <property type="match status" value="1"/>
</dbReference>
<keyword evidence="7 8" id="KW-0694">RNA-binding</keyword>
<dbReference type="PROSITE" id="PS01175">
    <property type="entry name" value="RIBONUCLEASE_II"/>
    <property type="match status" value="1"/>
</dbReference>
<dbReference type="AlphaFoldDB" id="A0A6M4GYZ0"/>
<comment type="function">
    <text evidence="8">3'-5' exoribonuclease that releases 5'-nucleoside monophosphates and is involved in maturation of structured RNAs.</text>
</comment>
<proteinExistence type="inferred from homology"/>
<accession>A0A6M4GYZ0</accession>
<dbReference type="InterPro" id="IPR022966">
    <property type="entry name" value="RNase_II/R_CS"/>
</dbReference>
<dbReference type="RefSeq" id="WP_281359529.1">
    <property type="nucleotide sequence ID" value="NZ_CP053069.1"/>
</dbReference>
<evidence type="ECO:0000256" key="5">
    <source>
        <dbReference type="ARBA" id="ARBA00022801"/>
    </source>
</evidence>
<evidence type="ECO:0000256" key="6">
    <source>
        <dbReference type="ARBA" id="ARBA00022839"/>
    </source>
</evidence>
<evidence type="ECO:0000256" key="4">
    <source>
        <dbReference type="ARBA" id="ARBA00022722"/>
    </source>
</evidence>
<dbReference type="GO" id="GO:0008859">
    <property type="term" value="F:exoribonuclease II activity"/>
    <property type="evidence" value="ECO:0007669"/>
    <property type="project" value="UniProtKB-UniRule"/>
</dbReference>
<dbReference type="InterPro" id="IPR040476">
    <property type="entry name" value="CSD2"/>
</dbReference>
<keyword evidence="12" id="KW-1185">Reference proteome</keyword>
<dbReference type="SMART" id="SM00316">
    <property type="entry name" value="S1"/>
    <property type="match status" value="1"/>
</dbReference>
<name>A0A6M4GYZ0_9PROT</name>
<dbReference type="InterPro" id="IPR012340">
    <property type="entry name" value="NA-bd_OB-fold"/>
</dbReference>
<keyword evidence="4 8" id="KW-0540">Nuclease</keyword>
<dbReference type="EC" id="3.1.13.1" evidence="8"/>
<dbReference type="SUPFAM" id="SSF50249">
    <property type="entry name" value="Nucleic acid-binding proteins"/>
    <property type="match status" value="3"/>
</dbReference>
<dbReference type="CDD" id="cd04471">
    <property type="entry name" value="S1_RNase_R"/>
    <property type="match status" value="1"/>
</dbReference>
<feature type="domain" description="S1 motif" evidence="10">
    <location>
        <begin position="628"/>
        <end position="709"/>
    </location>
</feature>
<evidence type="ECO:0000256" key="2">
    <source>
        <dbReference type="ARBA" id="ARBA00004496"/>
    </source>
</evidence>
<dbReference type="GO" id="GO:0003723">
    <property type="term" value="F:RNA binding"/>
    <property type="evidence" value="ECO:0007669"/>
    <property type="project" value="UniProtKB-UniRule"/>
</dbReference>
<dbReference type="NCBIfam" id="TIGR02063">
    <property type="entry name" value="RNase_R"/>
    <property type="match status" value="1"/>
</dbReference>
<dbReference type="InterPro" id="IPR013223">
    <property type="entry name" value="RNase_B_OB_dom"/>
</dbReference>
<sequence>MSRKTKGLQAQNHPFPIPEREQMLGVLEEAGVPMTEEQILEKLGVAPEEREGAGRRIAAMERDGQIHRNRRGLLVIADKAGLIKGKVIGHPDGFGFLQPEDGTDDLFLGPKQMHTVLHGDIALARVTGFDRKGRREGSIVEVLERANSKVVGRLFIEHGVMFVIAENKRLSQDILITPEGSLPAKAGQVVVAEILSQPTKNAEPIGRVIEVLGNYADPGMEIEIALRKHDLPHEFPASVEKAASLFPATVPASDLKGRKDLRDLDFVTIDGETARDFDDAVYAEKIAKGWKLWVAIADVSHYVKPGDALDKEARERGNSVYFPRRVIPMLPEALSNELCSLKPKVDRLVMVCEMEILPSGSLKKYSFYPGVIHSKARLTYTRVAAVLEGREADPPVEAALVPSLETLYGLYKSLLGSRNQRGAIDFDSVETQMIFDDKGKIEKIVRVQRNDAHRLIEECMLAANVCASDFLQENGQPTLYRIHEGPTPEKLEALRSMLKDFALSLAGGDEPQAKDYQQLLSRIKGKPFASLLQTVMLRSLRQAVYSPENVGHFGLAYEAYAHFTSPIRRYPDLLVHRGIKSVLKKKLYEEPDWHAIGNHCSETERRADEATRDVENWLKSYYMQDHVGDEFEGTISGVTNFGLFVTLDEMFVDGLVHISDLGQDYFTYDQARHTLKGERSGVKYQLGGHVRIKVVRVDIEAAKIDFTLVGQPVPAVTSMGKAEKAPKPRDIDKKAKKHQGKYK</sequence>
<protein>
    <recommendedName>
        <fullName evidence="8">Ribonuclease R</fullName>
        <shortName evidence="8">RNase R</shortName>
        <ecNumber evidence="8">3.1.13.1</ecNumber>
    </recommendedName>
</protein>
<dbReference type="GO" id="GO:0006402">
    <property type="term" value="P:mRNA catabolic process"/>
    <property type="evidence" value="ECO:0007669"/>
    <property type="project" value="TreeGrafter"/>
</dbReference>
<feature type="compositionally biased region" description="Basic residues" evidence="9">
    <location>
        <begin position="734"/>
        <end position="743"/>
    </location>
</feature>
<evidence type="ECO:0000256" key="1">
    <source>
        <dbReference type="ARBA" id="ARBA00001849"/>
    </source>
</evidence>
<evidence type="ECO:0000256" key="3">
    <source>
        <dbReference type="ARBA" id="ARBA00022490"/>
    </source>
</evidence>
<dbReference type="PROSITE" id="PS50126">
    <property type="entry name" value="S1"/>
    <property type="match status" value="1"/>
</dbReference>
<dbReference type="PANTHER" id="PTHR23355">
    <property type="entry name" value="RIBONUCLEASE"/>
    <property type="match status" value="1"/>
</dbReference>
<evidence type="ECO:0000259" key="10">
    <source>
        <dbReference type="PROSITE" id="PS50126"/>
    </source>
</evidence>
<dbReference type="HAMAP" id="MF_01895">
    <property type="entry name" value="RNase_R"/>
    <property type="match status" value="1"/>
</dbReference>
<comment type="similarity">
    <text evidence="8">Belongs to the RNR ribonuclease family. RNase R subfamily.</text>
</comment>
<comment type="subcellular location">
    <subcellularLocation>
        <location evidence="2 8">Cytoplasm</location>
    </subcellularLocation>
</comment>